<reference evidence="3" key="1">
    <citation type="journal article" date="2019" name="Int. J. Syst. Evol. Microbiol.">
        <title>The Global Catalogue of Microorganisms (GCM) 10K type strain sequencing project: providing services to taxonomists for standard genome sequencing and annotation.</title>
        <authorList>
            <consortium name="The Broad Institute Genomics Platform"/>
            <consortium name="The Broad Institute Genome Sequencing Center for Infectious Disease"/>
            <person name="Wu L."/>
            <person name="Ma J."/>
        </authorList>
    </citation>
    <scope>NUCLEOTIDE SEQUENCE [LARGE SCALE GENOMIC DNA]</scope>
    <source>
        <strain evidence="3">CGMCC 1.13574</strain>
    </source>
</reference>
<dbReference type="Proteomes" id="UP001597343">
    <property type="component" value="Unassembled WGS sequence"/>
</dbReference>
<keyword evidence="2" id="KW-0966">Cell projection</keyword>
<keyword evidence="2" id="KW-0969">Cilium</keyword>
<organism evidence="2 3">
    <name type="scientific">Tumebacillus lipolyticus</name>
    <dbReference type="NCBI Taxonomy" id="1280370"/>
    <lineage>
        <taxon>Bacteria</taxon>
        <taxon>Bacillati</taxon>
        <taxon>Bacillota</taxon>
        <taxon>Bacilli</taxon>
        <taxon>Bacillales</taxon>
        <taxon>Alicyclobacillaceae</taxon>
        <taxon>Tumebacillus</taxon>
    </lineage>
</organism>
<sequence>MQIRNDVSIDQLLREPLTRNHEKASAPLTSTEAVAQEDPAFDESKTDEHVKRVNRALEQNQSNLTFRIRAEGGRQIVQLVEKEGEKVILQLPPEGLLELEKRLKEATGTVVDKRL</sequence>
<dbReference type="EMBL" id="JBHUIO010000005">
    <property type="protein sequence ID" value="MFD2170101.1"/>
    <property type="molecule type" value="Genomic_DNA"/>
</dbReference>
<proteinExistence type="predicted"/>
<evidence type="ECO:0000313" key="3">
    <source>
        <dbReference type="Proteomes" id="UP001597343"/>
    </source>
</evidence>
<dbReference type="InterPro" id="IPR005186">
    <property type="entry name" value="FlaG"/>
</dbReference>
<dbReference type="InterPro" id="IPR035924">
    <property type="entry name" value="FlaG-like_sf"/>
</dbReference>
<dbReference type="RefSeq" id="WP_386045767.1">
    <property type="nucleotide sequence ID" value="NZ_JBHUIO010000005.1"/>
</dbReference>
<evidence type="ECO:0000256" key="1">
    <source>
        <dbReference type="SAM" id="MobiDB-lite"/>
    </source>
</evidence>
<dbReference type="Pfam" id="PF03646">
    <property type="entry name" value="FlaG"/>
    <property type="match status" value="1"/>
</dbReference>
<dbReference type="PANTHER" id="PTHR37166">
    <property type="entry name" value="PROTEIN FLAG"/>
    <property type="match status" value="1"/>
</dbReference>
<keyword evidence="3" id="KW-1185">Reference proteome</keyword>
<comment type="caution">
    <text evidence="2">The sequence shown here is derived from an EMBL/GenBank/DDBJ whole genome shotgun (WGS) entry which is preliminary data.</text>
</comment>
<protein>
    <submittedName>
        <fullName evidence="2">Flagellar protein FlaG</fullName>
    </submittedName>
</protein>
<evidence type="ECO:0000313" key="2">
    <source>
        <dbReference type="EMBL" id="MFD2170101.1"/>
    </source>
</evidence>
<accession>A0ABW4ZXE6</accession>
<dbReference type="SUPFAM" id="SSF160214">
    <property type="entry name" value="FlaG-like"/>
    <property type="match status" value="1"/>
</dbReference>
<gene>
    <name evidence="2" type="ORF">ACFSOY_08845</name>
</gene>
<dbReference type="Gene3D" id="3.30.160.170">
    <property type="entry name" value="FlaG-like"/>
    <property type="match status" value="1"/>
</dbReference>
<feature type="region of interest" description="Disordered" evidence="1">
    <location>
        <begin position="18"/>
        <end position="47"/>
    </location>
</feature>
<keyword evidence="2" id="KW-0282">Flagellum</keyword>
<dbReference type="PANTHER" id="PTHR37166:SF1">
    <property type="entry name" value="PROTEIN FLAG"/>
    <property type="match status" value="1"/>
</dbReference>
<name>A0ABW4ZXE6_9BACL</name>